<organism evidence="1">
    <name type="scientific">Bacteroides faecis</name>
    <dbReference type="NCBI Taxonomy" id="674529"/>
    <lineage>
        <taxon>Bacteria</taxon>
        <taxon>Pseudomonadati</taxon>
        <taxon>Bacteroidota</taxon>
        <taxon>Bacteroidia</taxon>
        <taxon>Bacteroidales</taxon>
        <taxon>Bacteroidaceae</taxon>
        <taxon>Bacteroides</taxon>
    </lineage>
</organism>
<reference evidence="1" key="1">
    <citation type="submission" date="2019-11" db="EMBL/GenBank/DDBJ databases">
        <authorList>
            <person name="Feng L."/>
        </authorList>
    </citation>
    <scope>NUCLEOTIDE SEQUENCE</scope>
    <source>
        <strain evidence="1">BfaecisLFYP10</strain>
    </source>
</reference>
<accession>A0A6N2R454</accession>
<name>A0A6N2R454_9BACE</name>
<dbReference type="EMBL" id="CACRSZ010000003">
    <property type="protein sequence ID" value="VYS75536.1"/>
    <property type="molecule type" value="Genomic_DNA"/>
</dbReference>
<evidence type="ECO:0000313" key="1">
    <source>
        <dbReference type="EMBL" id="VYS75536.1"/>
    </source>
</evidence>
<gene>
    <name evidence="1" type="ORF">BFLFYP10_05078</name>
</gene>
<protein>
    <submittedName>
        <fullName evidence="1">Uncharacterized protein</fullName>
    </submittedName>
</protein>
<dbReference type="AlphaFoldDB" id="A0A6N2R454"/>
<proteinExistence type="predicted"/>
<sequence>MQWLSVEKELYLFLKCSYFPLLMKMTPLYSKENVWEI</sequence>